<feature type="domain" description="PHD-type" evidence="12">
    <location>
        <begin position="184"/>
        <end position="237"/>
    </location>
</feature>
<dbReference type="GeneID" id="11521734"/>
<dbReference type="RefSeq" id="XP_003656413.1">
    <property type="nucleotide sequence ID" value="XM_003656365.1"/>
</dbReference>
<feature type="compositionally biased region" description="Polar residues" evidence="11">
    <location>
        <begin position="1"/>
        <end position="10"/>
    </location>
</feature>
<accession>G2RE50</accession>
<dbReference type="InterPro" id="IPR036867">
    <property type="entry name" value="R3H_dom_sf"/>
</dbReference>
<dbReference type="Pfam" id="PF01424">
    <property type="entry name" value="R3H"/>
    <property type="match status" value="1"/>
</dbReference>
<evidence type="ECO:0000313" key="15">
    <source>
        <dbReference type="Proteomes" id="UP000008181"/>
    </source>
</evidence>
<organism evidence="14 15">
    <name type="scientific">Thermothielavioides terrestris (strain ATCC 38088 / NRRL 8126)</name>
    <name type="common">Thielavia terrestris</name>
    <dbReference type="NCBI Taxonomy" id="578455"/>
    <lineage>
        <taxon>Eukaryota</taxon>
        <taxon>Fungi</taxon>
        <taxon>Dikarya</taxon>
        <taxon>Ascomycota</taxon>
        <taxon>Pezizomycotina</taxon>
        <taxon>Sordariomycetes</taxon>
        <taxon>Sordariomycetidae</taxon>
        <taxon>Sordariales</taxon>
        <taxon>Chaetomiaceae</taxon>
        <taxon>Thermothielavioides</taxon>
        <taxon>Thermothielavioides terrestris</taxon>
    </lineage>
</organism>
<keyword evidence="6" id="KW-0862">Zinc</keyword>
<evidence type="ECO:0000256" key="11">
    <source>
        <dbReference type="SAM" id="MobiDB-lite"/>
    </source>
</evidence>
<gene>
    <name evidence="14" type="ORF">THITE_2120993</name>
</gene>
<evidence type="ECO:0000256" key="1">
    <source>
        <dbReference type="ARBA" id="ARBA00004123"/>
    </source>
</evidence>
<dbReference type="OrthoDB" id="6512771at2759"/>
<dbReference type="FunFam" id="3.30.1370.50:FF:000006">
    <property type="entry name" value="NF-X1 finger transcription factor"/>
    <property type="match status" value="1"/>
</dbReference>
<feature type="compositionally biased region" description="Low complexity" evidence="11">
    <location>
        <begin position="60"/>
        <end position="73"/>
    </location>
</feature>
<dbReference type="GO" id="GO:0000122">
    <property type="term" value="P:negative regulation of transcription by RNA polymerase II"/>
    <property type="evidence" value="ECO:0007669"/>
    <property type="project" value="TreeGrafter"/>
</dbReference>
<dbReference type="AlphaFoldDB" id="G2RE50"/>
<dbReference type="PANTHER" id="PTHR12360:SF12">
    <property type="entry name" value="TRANSCRIPTIONAL REPRESSOR NF-X1"/>
    <property type="match status" value="1"/>
</dbReference>
<feature type="region of interest" description="Disordered" evidence="11">
    <location>
        <begin position="1"/>
        <end position="124"/>
    </location>
</feature>
<dbReference type="CDD" id="cd06006">
    <property type="entry name" value="R3H_unknown_2"/>
    <property type="match status" value="1"/>
</dbReference>
<feature type="compositionally biased region" description="Basic residues" evidence="11">
    <location>
        <begin position="15"/>
        <end position="30"/>
    </location>
</feature>
<evidence type="ECO:0000256" key="5">
    <source>
        <dbReference type="ARBA" id="ARBA00022771"/>
    </source>
</evidence>
<dbReference type="Proteomes" id="UP000008181">
    <property type="component" value="Chromosome 5"/>
</dbReference>
<proteinExistence type="inferred from homology"/>
<dbReference type="GO" id="GO:0008270">
    <property type="term" value="F:zinc ion binding"/>
    <property type="evidence" value="ECO:0007669"/>
    <property type="project" value="UniProtKB-KW"/>
</dbReference>
<sequence length="1178" mass="126989">MSDATRTASPDTAPHRGRRGRRGGFRRGRHTGPGQPDGSAEGSQQAPPHPIQNRPEPIVATASGTDAATSALDDLPRRGRDGRGTQRRGGRGRGAATQRSIVVSHRGGRAPPPNRGEGGSSVLGAGLRATAPAFIPGRPIAASSSEQQALAPAQPRQVAAARELPKSTAADLPTRIHEDIDNRQYECVICTNEVLRNSKVWSCSICWTVTHLHCVKKWHANAPNQPEGWRCPGCNSTLTEQPGPYSCWCGKETDPKPVAGLPPHSCGQTCSKSRATCPHPCTLMCHAGPCPPCTLMGPSQTCFCGKSTSTKRCSETDYGNGWSCLEPCGDLLACGEHNCTKPCHPGLCDACEIPLESTCYCGKEQQEIPCNRRGDVLASFNHGQLPVNQEFSLGKWFLGSFQCGNVCGRTFDCGAHVCEKACHPQTEAAAHCPFSPDVVTHCPCGKTPLNSIPAEPRRSCRDPIAHCDKPCNKVLACGHACLSKCHTGSCPPCTQHIEITCRCGRTTASSACHQGHVEHPLCFRVCRAQLNCGRHECGERCCSGDKKAAERRRQKRTANEDYEPEHICLQVCGRQLKCGKHKCQQLCHKGPCMSCPEAIFEEISCSCGRTVLQPPQPCGTRPPECRFPCTRSRPCGHPTVHHQCHPDDTPCPKCPFLVEKACICGKKMLKNQPCWFEEARCGLPCGKKLRCGAHECRKPCHKPGECEDGDASGSHCSQPCGKVRKSCEHTCADQCHAPYPCKEDKPCQSKTFITCPCQRRKQEVRCQATKANPWPTGESTLKCDDECLRLQRNQKLAEALNIDTETHTDDHIPYSDTTLKLFRENMTWAQAQEREFRVFAAAPEEKRLRFKPMPSHQRAFLHALAEDFGLDSESQDPEPHRHVCIFKTPRFVSAPQKTLAQCLRIAKTASNLGTGASLLTTRPPAAASRQESQAWNALLLNSPRFGLTIDELEAALAGDLATASRTGPALVFTTNFLPSDQVLITATPSLAASAVAASPAPRPRAVESALESLKPAVAKTVSRLRLAGAVSLCHVDASRNITRSEGDAHADAGGWSAVASRGSWRKAAKQAPGAQPPSQLRAPSAFVALRKSEVKRSVAAPQQEEDVEEDWFTAAEKEEKEEGVGDGGNENGGNQNGGVANEALDGVDVDEGAGTGGIKQNSEQAGAEHASHAVSVDV</sequence>
<dbReference type="GO" id="GO:0000977">
    <property type="term" value="F:RNA polymerase II transcription regulatory region sequence-specific DNA binding"/>
    <property type="evidence" value="ECO:0007669"/>
    <property type="project" value="TreeGrafter"/>
</dbReference>
<evidence type="ECO:0000256" key="9">
    <source>
        <dbReference type="ARBA" id="ARBA00023242"/>
    </source>
</evidence>
<evidence type="ECO:0000256" key="7">
    <source>
        <dbReference type="ARBA" id="ARBA00023015"/>
    </source>
</evidence>
<dbReference type="SUPFAM" id="SSF57903">
    <property type="entry name" value="FYVE/PHD zinc finger"/>
    <property type="match status" value="1"/>
</dbReference>
<comment type="subcellular location">
    <subcellularLocation>
        <location evidence="1">Nucleus</location>
    </subcellularLocation>
</comment>
<reference evidence="14 15" key="1">
    <citation type="journal article" date="2011" name="Nat. Biotechnol.">
        <title>Comparative genomic analysis of the thermophilic biomass-degrading fungi Myceliophthora thermophila and Thielavia terrestris.</title>
        <authorList>
            <person name="Berka R.M."/>
            <person name="Grigoriev I.V."/>
            <person name="Otillar R."/>
            <person name="Salamov A."/>
            <person name="Grimwood J."/>
            <person name="Reid I."/>
            <person name="Ishmael N."/>
            <person name="John T."/>
            <person name="Darmond C."/>
            <person name="Moisan M.-C."/>
            <person name="Henrissat B."/>
            <person name="Coutinho P.M."/>
            <person name="Lombard V."/>
            <person name="Natvig D.O."/>
            <person name="Lindquist E."/>
            <person name="Schmutz J."/>
            <person name="Lucas S."/>
            <person name="Harris P."/>
            <person name="Powlowski J."/>
            <person name="Bellemare A."/>
            <person name="Taylor D."/>
            <person name="Butler G."/>
            <person name="de Vries R.P."/>
            <person name="Allijn I.E."/>
            <person name="van den Brink J."/>
            <person name="Ushinsky S."/>
            <person name="Storms R."/>
            <person name="Powell A.J."/>
            <person name="Paulsen I.T."/>
            <person name="Elbourne L.D.H."/>
            <person name="Baker S.E."/>
            <person name="Magnuson J."/>
            <person name="LaBoissiere S."/>
            <person name="Clutterbuck A.J."/>
            <person name="Martinez D."/>
            <person name="Wogulis M."/>
            <person name="de Leon A.L."/>
            <person name="Rey M.W."/>
            <person name="Tsang A."/>
        </authorList>
    </citation>
    <scope>NUCLEOTIDE SEQUENCE [LARGE SCALE GENOMIC DNA]</scope>
    <source>
        <strain evidence="15">ATCC 38088 / NRRL 8126</strain>
    </source>
</reference>
<dbReference type="EMBL" id="CP003013">
    <property type="protein sequence ID" value="AEO70077.1"/>
    <property type="molecule type" value="Genomic_DNA"/>
</dbReference>
<keyword evidence="15" id="KW-1185">Reference proteome</keyword>
<dbReference type="GO" id="GO:0005634">
    <property type="term" value="C:nucleus"/>
    <property type="evidence" value="ECO:0007669"/>
    <property type="project" value="UniProtKB-SubCell"/>
</dbReference>
<evidence type="ECO:0000256" key="8">
    <source>
        <dbReference type="ARBA" id="ARBA00023163"/>
    </source>
</evidence>
<evidence type="ECO:0000259" key="12">
    <source>
        <dbReference type="PROSITE" id="PS50016"/>
    </source>
</evidence>
<dbReference type="Pfam" id="PF01422">
    <property type="entry name" value="zf-NF-X1"/>
    <property type="match status" value="7"/>
</dbReference>
<evidence type="ECO:0008006" key="16">
    <source>
        <dbReference type="Google" id="ProtNLM"/>
    </source>
</evidence>
<dbReference type="STRING" id="578455.G2RE50"/>
<keyword evidence="3" id="KW-0479">Metal-binding</keyword>
<dbReference type="PANTHER" id="PTHR12360">
    <property type="entry name" value="NUCLEAR TRANSCRIPTION FACTOR, X-BOX BINDING 1 NFX1"/>
    <property type="match status" value="1"/>
</dbReference>
<keyword evidence="9" id="KW-0539">Nucleus</keyword>
<keyword evidence="5 10" id="KW-0863">Zinc-finger</keyword>
<evidence type="ECO:0000256" key="2">
    <source>
        <dbReference type="ARBA" id="ARBA00007269"/>
    </source>
</evidence>
<dbReference type="GO" id="GO:0000981">
    <property type="term" value="F:DNA-binding transcription factor activity, RNA polymerase II-specific"/>
    <property type="evidence" value="ECO:0007669"/>
    <property type="project" value="TreeGrafter"/>
</dbReference>
<protein>
    <recommendedName>
        <fullName evidence="16">R3H domain-containing protein</fullName>
    </recommendedName>
</protein>
<dbReference type="InterPro" id="IPR000967">
    <property type="entry name" value="Znf_NFX1"/>
</dbReference>
<keyword evidence="7" id="KW-0805">Transcription regulation</keyword>
<dbReference type="PROSITE" id="PS50016">
    <property type="entry name" value="ZF_PHD_2"/>
    <property type="match status" value="1"/>
</dbReference>
<evidence type="ECO:0000256" key="4">
    <source>
        <dbReference type="ARBA" id="ARBA00022737"/>
    </source>
</evidence>
<feature type="region of interest" description="Disordered" evidence="11">
    <location>
        <begin position="1061"/>
        <end position="1081"/>
    </location>
</feature>
<dbReference type="SUPFAM" id="SSF82708">
    <property type="entry name" value="R3H domain"/>
    <property type="match status" value="1"/>
</dbReference>
<dbReference type="eggNOG" id="KOG1952">
    <property type="taxonomic scope" value="Eukaryota"/>
</dbReference>
<comment type="similarity">
    <text evidence="2">Belongs to the NFX1 family.</text>
</comment>
<feature type="region of interest" description="Disordered" evidence="11">
    <location>
        <begin position="142"/>
        <end position="170"/>
    </location>
</feature>
<evidence type="ECO:0000313" key="14">
    <source>
        <dbReference type="EMBL" id="AEO70077.1"/>
    </source>
</evidence>
<dbReference type="Gene3D" id="3.30.1370.50">
    <property type="entry name" value="R3H-like domain"/>
    <property type="match status" value="1"/>
</dbReference>
<feature type="compositionally biased region" description="Basic and acidic residues" evidence="11">
    <location>
        <begin position="74"/>
        <end position="84"/>
    </location>
</feature>
<evidence type="ECO:0000256" key="6">
    <source>
        <dbReference type="ARBA" id="ARBA00022833"/>
    </source>
</evidence>
<keyword evidence="4" id="KW-0677">Repeat</keyword>
<dbReference type="KEGG" id="ttt:THITE_2120993"/>
<dbReference type="SMART" id="SM00438">
    <property type="entry name" value="ZnF_NFX"/>
    <property type="match status" value="9"/>
</dbReference>
<dbReference type="InterPro" id="IPR001374">
    <property type="entry name" value="R3H_dom"/>
</dbReference>
<feature type="domain" description="R3H" evidence="13">
    <location>
        <begin position="826"/>
        <end position="889"/>
    </location>
</feature>
<dbReference type="InterPro" id="IPR011011">
    <property type="entry name" value="Znf_FYVE_PHD"/>
</dbReference>
<evidence type="ECO:0000256" key="3">
    <source>
        <dbReference type="ARBA" id="ARBA00022723"/>
    </source>
</evidence>
<feature type="compositionally biased region" description="Low complexity" evidence="11">
    <location>
        <begin position="147"/>
        <end position="162"/>
    </location>
</feature>
<dbReference type="CDD" id="cd06008">
    <property type="entry name" value="NF-X1-zinc-finger"/>
    <property type="match status" value="5"/>
</dbReference>
<dbReference type="HOGENOM" id="CLU_005714_2_0_1"/>
<dbReference type="PROSITE" id="PS51061">
    <property type="entry name" value="R3H"/>
    <property type="match status" value="1"/>
</dbReference>
<name>G2RE50_THETT</name>
<dbReference type="InterPro" id="IPR034078">
    <property type="entry name" value="NFX1_fam"/>
</dbReference>
<keyword evidence="8" id="KW-0804">Transcription</keyword>
<evidence type="ECO:0000256" key="10">
    <source>
        <dbReference type="PROSITE-ProRule" id="PRU00146"/>
    </source>
</evidence>
<dbReference type="InterPro" id="IPR019787">
    <property type="entry name" value="Znf_PHD-finger"/>
</dbReference>
<feature type="region of interest" description="Disordered" evidence="11">
    <location>
        <begin position="1117"/>
        <end position="1178"/>
    </location>
</feature>
<evidence type="ECO:0000259" key="13">
    <source>
        <dbReference type="PROSITE" id="PS51061"/>
    </source>
</evidence>
<dbReference type="InterPro" id="IPR034077">
    <property type="entry name" value="R3H_FAP1"/>
</dbReference>
<dbReference type="SMART" id="SM00393">
    <property type="entry name" value="R3H"/>
    <property type="match status" value="1"/>
</dbReference>
<feature type="compositionally biased region" description="Gly residues" evidence="11">
    <location>
        <begin position="1125"/>
        <end position="1136"/>
    </location>
</feature>